<dbReference type="AlphaFoldDB" id="A0A6M2BTQ1"/>
<keyword evidence="9" id="KW-1185">Reference proteome</keyword>
<dbReference type="Proteomes" id="UP000472676">
    <property type="component" value="Unassembled WGS sequence"/>
</dbReference>
<dbReference type="GO" id="GO:0016042">
    <property type="term" value="P:lipid catabolic process"/>
    <property type="evidence" value="ECO:0007669"/>
    <property type="project" value="UniProtKB-UniRule"/>
</dbReference>
<name>A0A6M2BTQ1_9GAMM</name>
<evidence type="ECO:0000256" key="4">
    <source>
        <dbReference type="PROSITE-ProRule" id="PRU01161"/>
    </source>
</evidence>
<gene>
    <name evidence="8" type="ORF">G7Y85_11240</name>
</gene>
<dbReference type="PANTHER" id="PTHR14226">
    <property type="entry name" value="NEUROPATHY TARGET ESTERASE/SWISS CHEESE D.MELANOGASTER"/>
    <property type="match status" value="1"/>
</dbReference>
<evidence type="ECO:0000313" key="8">
    <source>
        <dbReference type="EMBL" id="NGY05347.1"/>
    </source>
</evidence>
<dbReference type="Pfam" id="PF01734">
    <property type="entry name" value="Patatin"/>
    <property type="match status" value="1"/>
</dbReference>
<keyword evidence="3 4" id="KW-0443">Lipid metabolism</keyword>
<dbReference type="InterPro" id="IPR050301">
    <property type="entry name" value="NTE"/>
</dbReference>
<feature type="domain" description="PNPLA" evidence="7">
    <location>
        <begin position="41"/>
        <end position="199"/>
    </location>
</feature>
<dbReference type="GO" id="GO:0016787">
    <property type="term" value="F:hydrolase activity"/>
    <property type="evidence" value="ECO:0007669"/>
    <property type="project" value="UniProtKB-UniRule"/>
</dbReference>
<evidence type="ECO:0000256" key="6">
    <source>
        <dbReference type="SAM" id="SignalP"/>
    </source>
</evidence>
<dbReference type="PANTHER" id="PTHR14226:SF76">
    <property type="entry name" value="NTE FAMILY PROTEIN RSSA"/>
    <property type="match status" value="1"/>
</dbReference>
<feature type="short sequence motif" description="GXSXG" evidence="4">
    <location>
        <begin position="72"/>
        <end position="76"/>
    </location>
</feature>
<dbReference type="Gene3D" id="3.40.1090.10">
    <property type="entry name" value="Cytosolic phospholipase A2 catalytic domain"/>
    <property type="match status" value="2"/>
</dbReference>
<protein>
    <submittedName>
        <fullName evidence="8">Patatin-like phospholipase family protein</fullName>
    </submittedName>
</protein>
<organism evidence="8 9">
    <name type="scientific">Solimonas terrae</name>
    <dbReference type="NCBI Taxonomy" id="1396819"/>
    <lineage>
        <taxon>Bacteria</taxon>
        <taxon>Pseudomonadati</taxon>
        <taxon>Pseudomonadota</taxon>
        <taxon>Gammaproteobacteria</taxon>
        <taxon>Nevskiales</taxon>
        <taxon>Nevskiaceae</taxon>
        <taxon>Solimonas</taxon>
    </lineage>
</organism>
<evidence type="ECO:0000256" key="2">
    <source>
        <dbReference type="ARBA" id="ARBA00022963"/>
    </source>
</evidence>
<feature type="active site" description="Proton acceptor" evidence="4">
    <location>
        <position position="186"/>
    </location>
</feature>
<feature type="signal peptide" evidence="6">
    <location>
        <begin position="1"/>
        <end position="19"/>
    </location>
</feature>
<keyword evidence="1 4" id="KW-0378">Hydrolase</keyword>
<proteinExistence type="predicted"/>
<feature type="active site" description="Nucleophile" evidence="4">
    <location>
        <position position="74"/>
    </location>
</feature>
<feature type="short sequence motif" description="GXGXXG" evidence="4">
    <location>
        <begin position="45"/>
        <end position="50"/>
    </location>
</feature>
<feature type="short sequence motif" description="DGA/G" evidence="4">
    <location>
        <begin position="186"/>
        <end position="188"/>
    </location>
</feature>
<evidence type="ECO:0000256" key="1">
    <source>
        <dbReference type="ARBA" id="ARBA00022801"/>
    </source>
</evidence>
<evidence type="ECO:0000259" key="7">
    <source>
        <dbReference type="PROSITE" id="PS51635"/>
    </source>
</evidence>
<comment type="caution">
    <text evidence="8">The sequence shown here is derived from an EMBL/GenBank/DDBJ whole genome shotgun (WGS) entry which is preliminary data.</text>
</comment>
<dbReference type="InterPro" id="IPR002641">
    <property type="entry name" value="PNPLA_dom"/>
</dbReference>
<reference evidence="8 9" key="1">
    <citation type="journal article" date="2014" name="Int. J. Syst. Evol. Microbiol.">
        <title>Solimonas terrae sp. nov., isolated from soil.</title>
        <authorList>
            <person name="Kim S.J."/>
            <person name="Moon J.Y."/>
            <person name="Weon H.Y."/>
            <person name="Ahn J.H."/>
            <person name="Chen W.M."/>
            <person name="Kwon S.W."/>
        </authorList>
    </citation>
    <scope>NUCLEOTIDE SEQUENCE [LARGE SCALE GENOMIC DNA]</scope>
    <source>
        <strain evidence="8 9">KIS83-12</strain>
    </source>
</reference>
<keyword evidence="6" id="KW-0732">Signal</keyword>
<feature type="chain" id="PRO_5026851400" evidence="6">
    <location>
        <begin position="20"/>
        <end position="323"/>
    </location>
</feature>
<evidence type="ECO:0000313" key="9">
    <source>
        <dbReference type="Proteomes" id="UP000472676"/>
    </source>
</evidence>
<feature type="region of interest" description="Disordered" evidence="5">
    <location>
        <begin position="291"/>
        <end position="323"/>
    </location>
</feature>
<evidence type="ECO:0000256" key="3">
    <source>
        <dbReference type="ARBA" id="ARBA00023098"/>
    </source>
</evidence>
<dbReference type="PROSITE" id="PS51635">
    <property type="entry name" value="PNPLA"/>
    <property type="match status" value="1"/>
</dbReference>
<dbReference type="CDD" id="cd07205">
    <property type="entry name" value="Pat_PNPLA6_PNPLA7_NTE1_like"/>
    <property type="match status" value="1"/>
</dbReference>
<dbReference type="EMBL" id="JAAMOW010000005">
    <property type="protein sequence ID" value="NGY05347.1"/>
    <property type="molecule type" value="Genomic_DNA"/>
</dbReference>
<dbReference type="SUPFAM" id="SSF52151">
    <property type="entry name" value="FabD/lysophospholipase-like"/>
    <property type="match status" value="1"/>
</dbReference>
<evidence type="ECO:0000256" key="5">
    <source>
        <dbReference type="SAM" id="MobiDB-lite"/>
    </source>
</evidence>
<keyword evidence="2 4" id="KW-0442">Lipid degradation</keyword>
<sequence>MKPIRIFACVLLALCPACATPPPAPVVEAPPPLPPPPKVALVLGGGGARGFAHVGVLKLLDTQGLKPDLIVGTSAGSVAGALYAAGYSGFDLQEMAFALDRATIADWSMFGKGLIRGEALQNFVNQAVKNRPIEALDVPFACVATRVDTGQAVLFQRGNVGQAVRASSSVPGVFEPVVIGGNEYVDGGLVSPLPIRYARQLGADFVIAVDVSTPPASTASTGKLDLLMRSFEIMGQSIRDAELPQADVVIRPDLTGISSSNFESKQQAILQGERAALAAMPQIRAKLAARMSPPLPTRIPFQPGLPATATPRTAPSNPPPALD</sequence>
<accession>A0A6M2BTQ1</accession>
<dbReference type="InterPro" id="IPR016035">
    <property type="entry name" value="Acyl_Trfase/lysoPLipase"/>
</dbReference>